<accession>A0A1B7LZU3</accession>
<evidence type="ECO:0000259" key="2">
    <source>
        <dbReference type="SMART" id="SM00507"/>
    </source>
</evidence>
<dbReference type="GO" id="GO:0003676">
    <property type="term" value="F:nucleic acid binding"/>
    <property type="evidence" value="ECO:0007669"/>
    <property type="project" value="InterPro"/>
</dbReference>
<evidence type="ECO:0000256" key="1">
    <source>
        <dbReference type="SAM" id="MobiDB-lite"/>
    </source>
</evidence>
<evidence type="ECO:0000313" key="4">
    <source>
        <dbReference type="Proteomes" id="UP000078292"/>
    </source>
</evidence>
<dbReference type="OrthoDB" id="5197219at2"/>
<name>A0A1B7LZU3_9MICC</name>
<proteinExistence type="predicted"/>
<dbReference type="EMBL" id="LXEY01000017">
    <property type="protein sequence ID" value="OAV61204.1"/>
    <property type="molecule type" value="Genomic_DNA"/>
</dbReference>
<protein>
    <recommendedName>
        <fullName evidence="2">HNH nuclease domain-containing protein</fullName>
    </recommendedName>
</protein>
<dbReference type="GO" id="GO:0004519">
    <property type="term" value="F:endonuclease activity"/>
    <property type="evidence" value="ECO:0007669"/>
    <property type="project" value="InterPro"/>
</dbReference>
<feature type="domain" description="HNH nuclease" evidence="2">
    <location>
        <begin position="614"/>
        <end position="666"/>
    </location>
</feature>
<dbReference type="RefSeq" id="WP_043057752.1">
    <property type="nucleotide sequence ID" value="NZ_LXEY01000017.1"/>
</dbReference>
<sequence>MVATNALPDIGVAVPMPHDLNLEAVKELSPGQLAYLYLVVGTEMSQRMANPATEFAQFTRVSGADWSGHQPQVHDPESSAAAASPHDAGEDDPTHADGTPVIPPRPLPTPPECRYDTVPMIADMLRRVQHLQEASMTGFARHLQPMFQAQPEYFGTPEGVQAFRDSTAYFKDVFRFSGQTTKKIHDRLPYVTWNPGQDPTLGMNQPKLSKLAVAFTEGTIPAENLDRIVWLDKDLTKHVHKTTATAEQKDAVLQKFQPTLIEAAQASNPDAFNAARRRWADKIAHALDADGPPIAQTLRKQADNVIRDQAYADGSGKIWIHATPEIFAEYKNFVVNQLNKSGAPVKTDEKLTEWLYSPAEEKSDEQEATSSMAPTDSEDIRNTDTPVNDDSMSAAALAANRDTSDQSTTDSGHAGLFDDFEADHPLATATLEDLSIDRDPDALVAEDDQGNPVTQETLDDIETLNPGQLVSAILIGAMKAIFSMAPDELQVKRSHGADATLVVVQDIETAYQTLGIDAIPPEAQRPRGPDGIVPTILQRPNPKDPNTLCNNPDHLLGVSPPPWTGYISEAINVGALHPVDAEKLACDCQIVGQIWNQHHSVLNQRRAYRSFTRDQRRAILARDRGCQAPGCTIIAAWCQIHHLKAWAHGGATDIDNATTLCAFHHAAVHNGKWTIHTINSTHFFQPAPWLDPTQPLLRNMYWAI</sequence>
<feature type="region of interest" description="Disordered" evidence="1">
    <location>
        <begin position="358"/>
        <end position="390"/>
    </location>
</feature>
<comment type="caution">
    <text evidence="3">The sequence shown here is derived from an EMBL/GenBank/DDBJ whole genome shotgun (WGS) entry which is preliminary data.</text>
</comment>
<dbReference type="Pfam" id="PF01844">
    <property type="entry name" value="HNH"/>
    <property type="match status" value="1"/>
</dbReference>
<feature type="compositionally biased region" description="Pro residues" evidence="1">
    <location>
        <begin position="101"/>
        <end position="111"/>
    </location>
</feature>
<gene>
    <name evidence="3" type="ORF">A6F49_09535</name>
</gene>
<dbReference type="STRING" id="1837282.A6F49_09535"/>
<keyword evidence="4" id="KW-1185">Reference proteome</keyword>
<evidence type="ECO:0000313" key="3">
    <source>
        <dbReference type="EMBL" id="OAV61204.1"/>
    </source>
</evidence>
<dbReference type="CDD" id="cd00085">
    <property type="entry name" value="HNHc"/>
    <property type="match status" value="1"/>
</dbReference>
<dbReference type="Proteomes" id="UP000078292">
    <property type="component" value="Unassembled WGS sequence"/>
</dbReference>
<dbReference type="GO" id="GO:0008270">
    <property type="term" value="F:zinc ion binding"/>
    <property type="evidence" value="ECO:0007669"/>
    <property type="project" value="InterPro"/>
</dbReference>
<reference evidence="3 4" key="1">
    <citation type="submission" date="2016-04" db="EMBL/GenBank/DDBJ databases">
        <title>First whole genome shotgun sequence of the bacterium Enteractinococcus sp. strain UASWS1574.</title>
        <authorList>
            <person name="Crovadore J."/>
            <person name="Chablais R."/>
            <person name="Lefort F."/>
        </authorList>
    </citation>
    <scope>NUCLEOTIDE SEQUENCE [LARGE SCALE GENOMIC DNA]</scope>
    <source>
        <strain evidence="3 4">UASWS1574</strain>
    </source>
</reference>
<dbReference type="AlphaFoldDB" id="A0A1B7LZU3"/>
<dbReference type="Gene3D" id="1.10.30.50">
    <property type="match status" value="1"/>
</dbReference>
<dbReference type="InterPro" id="IPR003615">
    <property type="entry name" value="HNH_nuc"/>
</dbReference>
<feature type="region of interest" description="Disordered" evidence="1">
    <location>
        <begin position="65"/>
        <end position="112"/>
    </location>
</feature>
<dbReference type="SMART" id="SM00507">
    <property type="entry name" value="HNHc"/>
    <property type="match status" value="1"/>
</dbReference>
<dbReference type="InterPro" id="IPR002711">
    <property type="entry name" value="HNH"/>
</dbReference>
<organism evidence="3 4">
    <name type="scientific">Enteractinococcus helveticum</name>
    <dbReference type="NCBI Taxonomy" id="1837282"/>
    <lineage>
        <taxon>Bacteria</taxon>
        <taxon>Bacillati</taxon>
        <taxon>Actinomycetota</taxon>
        <taxon>Actinomycetes</taxon>
        <taxon>Micrococcales</taxon>
        <taxon>Micrococcaceae</taxon>
    </lineage>
</organism>